<dbReference type="STRING" id="1120918.SAMN05216249_101184"/>
<dbReference type="Proteomes" id="UP000198838">
    <property type="component" value="Unassembled WGS sequence"/>
</dbReference>
<name>A0A1I0V6C7_9FIRM</name>
<evidence type="ECO:0000313" key="1">
    <source>
        <dbReference type="EMBL" id="SFA71802.1"/>
    </source>
</evidence>
<dbReference type="RefSeq" id="WP_092869894.1">
    <property type="nucleotide sequence ID" value="NZ_FOJY01000001.1"/>
</dbReference>
<accession>A0A1I0V6C7</accession>
<dbReference type="AlphaFoldDB" id="A0A1I0V6C7"/>
<evidence type="ECO:0000313" key="2">
    <source>
        <dbReference type="Proteomes" id="UP000198838"/>
    </source>
</evidence>
<organism evidence="1 2">
    <name type="scientific">Acetitomaculum ruminis DSM 5522</name>
    <dbReference type="NCBI Taxonomy" id="1120918"/>
    <lineage>
        <taxon>Bacteria</taxon>
        <taxon>Bacillati</taxon>
        <taxon>Bacillota</taxon>
        <taxon>Clostridia</taxon>
        <taxon>Lachnospirales</taxon>
        <taxon>Lachnospiraceae</taxon>
        <taxon>Acetitomaculum</taxon>
    </lineage>
</organism>
<protein>
    <submittedName>
        <fullName evidence="1">Uncharacterized protein</fullName>
    </submittedName>
</protein>
<reference evidence="1 2" key="1">
    <citation type="submission" date="2016-10" db="EMBL/GenBank/DDBJ databases">
        <authorList>
            <person name="de Groot N.N."/>
        </authorList>
    </citation>
    <scope>NUCLEOTIDE SEQUENCE [LARGE SCALE GENOMIC DNA]</scope>
    <source>
        <strain evidence="1 2">DSM 5522</strain>
    </source>
</reference>
<sequence length="81" mass="9089">MMISTESLDEVIKSSYEGDNDGFGYLIKNLKAVCNSFGDELSEKITQFLSEEYGITNDRQLRLASLDVEVDLAEFINSQTV</sequence>
<dbReference type="EMBL" id="FOJY01000001">
    <property type="protein sequence ID" value="SFA71802.1"/>
    <property type="molecule type" value="Genomic_DNA"/>
</dbReference>
<keyword evidence="2" id="KW-1185">Reference proteome</keyword>
<proteinExistence type="predicted"/>
<gene>
    <name evidence="1" type="ORF">SAMN05216249_101184</name>
</gene>